<evidence type="ECO:0000313" key="9">
    <source>
        <dbReference type="Proteomes" id="UP000051845"/>
    </source>
</evidence>
<dbReference type="RefSeq" id="WP_054759029.1">
    <property type="nucleotide sequence ID" value="NZ_AYYR01000009.1"/>
</dbReference>
<evidence type="ECO:0000256" key="6">
    <source>
        <dbReference type="SAM" id="Phobius"/>
    </source>
</evidence>
<feature type="transmembrane region" description="Helical" evidence="6">
    <location>
        <begin position="136"/>
        <end position="153"/>
    </location>
</feature>
<dbReference type="InterPro" id="IPR020846">
    <property type="entry name" value="MFS_dom"/>
</dbReference>
<evidence type="ECO:0000256" key="4">
    <source>
        <dbReference type="ARBA" id="ARBA00022989"/>
    </source>
</evidence>
<dbReference type="InterPro" id="IPR036259">
    <property type="entry name" value="MFS_trans_sf"/>
</dbReference>
<keyword evidence="3 6" id="KW-0812">Transmembrane</keyword>
<reference evidence="8 9" key="1">
    <citation type="journal article" date="2015" name="Genome Announc.">
        <title>Expanding the biotechnology potential of lactobacilli through comparative genomics of 213 strains and associated genera.</title>
        <authorList>
            <person name="Sun Z."/>
            <person name="Harris H.M."/>
            <person name="McCann A."/>
            <person name="Guo C."/>
            <person name="Argimon S."/>
            <person name="Zhang W."/>
            <person name="Yang X."/>
            <person name="Jeffery I.B."/>
            <person name="Cooney J.C."/>
            <person name="Kagawa T.F."/>
            <person name="Liu W."/>
            <person name="Song Y."/>
            <person name="Salvetti E."/>
            <person name="Wrobel A."/>
            <person name="Rasinkangas P."/>
            <person name="Parkhill J."/>
            <person name="Rea M.C."/>
            <person name="O'Sullivan O."/>
            <person name="Ritari J."/>
            <person name="Douillard F.P."/>
            <person name="Paul Ross R."/>
            <person name="Yang R."/>
            <person name="Briner A.E."/>
            <person name="Felis G.E."/>
            <person name="de Vos W.M."/>
            <person name="Barrangou R."/>
            <person name="Klaenhammer T.R."/>
            <person name="Caufield P.W."/>
            <person name="Cui Y."/>
            <person name="Zhang H."/>
            <person name="O'Toole P.W."/>
        </authorList>
    </citation>
    <scope>NUCLEOTIDE SEQUENCE [LARGE SCALE GENOMIC DNA]</scope>
    <source>
        <strain evidence="8 9">DSM 20515</strain>
    </source>
</reference>
<feature type="domain" description="Major facilitator superfamily (MFS) profile" evidence="7">
    <location>
        <begin position="15"/>
        <end position="465"/>
    </location>
</feature>
<evidence type="ECO:0000259" key="7">
    <source>
        <dbReference type="PROSITE" id="PS50850"/>
    </source>
</evidence>
<feature type="transmembrane region" description="Helical" evidence="6">
    <location>
        <begin position="233"/>
        <end position="252"/>
    </location>
</feature>
<keyword evidence="2" id="KW-0813">Transport</keyword>
<feature type="transmembrane region" description="Helical" evidence="6">
    <location>
        <begin position="434"/>
        <end position="455"/>
    </location>
</feature>
<dbReference type="Gene3D" id="1.20.1250.20">
    <property type="entry name" value="MFS general substrate transporter like domains"/>
    <property type="match status" value="1"/>
</dbReference>
<evidence type="ECO:0000313" key="8">
    <source>
        <dbReference type="EMBL" id="KRM77710.1"/>
    </source>
</evidence>
<evidence type="ECO:0000256" key="3">
    <source>
        <dbReference type="ARBA" id="ARBA00022692"/>
    </source>
</evidence>
<feature type="transmembrane region" description="Helical" evidence="6">
    <location>
        <begin position="201"/>
        <end position="221"/>
    </location>
</feature>
<dbReference type="Proteomes" id="UP000051845">
    <property type="component" value="Unassembled WGS sequence"/>
</dbReference>
<keyword evidence="4 6" id="KW-1133">Transmembrane helix</keyword>
<feature type="transmembrane region" description="Helical" evidence="6">
    <location>
        <begin position="53"/>
        <end position="73"/>
    </location>
</feature>
<dbReference type="SUPFAM" id="SSF103473">
    <property type="entry name" value="MFS general substrate transporter"/>
    <property type="match status" value="1"/>
</dbReference>
<dbReference type="PATRIC" id="fig|1423733.4.peg.3206"/>
<name>A0A0R2BEB6_SECCO</name>
<keyword evidence="5 6" id="KW-0472">Membrane</keyword>
<accession>A0A0R2BEB6</accession>
<dbReference type="PRINTS" id="PR01036">
    <property type="entry name" value="TCRTETB"/>
</dbReference>
<feature type="transmembrane region" description="Helical" evidence="6">
    <location>
        <begin position="335"/>
        <end position="353"/>
    </location>
</feature>
<evidence type="ECO:0000256" key="5">
    <source>
        <dbReference type="ARBA" id="ARBA00023136"/>
    </source>
</evidence>
<organism evidence="8 9">
    <name type="scientific">Secundilactobacillus collinoides DSM 20515 = JCM 1123</name>
    <dbReference type="NCBI Taxonomy" id="1423733"/>
    <lineage>
        <taxon>Bacteria</taxon>
        <taxon>Bacillati</taxon>
        <taxon>Bacillota</taxon>
        <taxon>Bacilli</taxon>
        <taxon>Lactobacillales</taxon>
        <taxon>Lactobacillaceae</taxon>
        <taxon>Secundilactobacillus</taxon>
    </lineage>
</organism>
<comment type="caution">
    <text evidence="8">The sequence shown here is derived from an EMBL/GenBank/DDBJ whole genome shotgun (WGS) entry which is preliminary data.</text>
</comment>
<dbReference type="PROSITE" id="PS50850">
    <property type="entry name" value="MFS"/>
    <property type="match status" value="1"/>
</dbReference>
<feature type="transmembrane region" description="Helical" evidence="6">
    <location>
        <begin position="80"/>
        <end position="100"/>
    </location>
</feature>
<feature type="transmembrane region" description="Helical" evidence="6">
    <location>
        <begin position="359"/>
        <end position="382"/>
    </location>
</feature>
<dbReference type="PANTHER" id="PTHR42718:SF9">
    <property type="entry name" value="MAJOR FACILITATOR SUPERFAMILY MULTIDRUG TRANSPORTER MFSC"/>
    <property type="match status" value="1"/>
</dbReference>
<feature type="transmembrane region" description="Helical" evidence="6">
    <location>
        <begin position="403"/>
        <end position="422"/>
    </location>
</feature>
<dbReference type="EMBL" id="AYYR01000009">
    <property type="protein sequence ID" value="KRM77710.1"/>
    <property type="molecule type" value="Genomic_DNA"/>
</dbReference>
<proteinExistence type="predicted"/>
<evidence type="ECO:0000256" key="2">
    <source>
        <dbReference type="ARBA" id="ARBA00022448"/>
    </source>
</evidence>
<sequence>MNQAPTEVSLKTKLAILSVGLISFVGILVETSMNVTFPTLIKTMHVSLDTVQWLTTGYLLLTTIVMSTTAYVLKRFNPKPLFMFAALVCLLGGIMCWLAPTFPVLLGGRLLQAIATGISIPLMFQLIFTNVPQNKLGTYTGLASVIVSLAPALGPTYGGVMTSVWSWRAIFVGIVPILAILVVLGAFNVSGKAMGVGAKKFDFLGAILLAVVFTSLLFTFNNAGVHGWTSLNFWGWVVWSLVTIIVMVTYAIRGKRKLIDYSILKIAVLRLRLFNYFGLQFINIGLSFILPLFAQTVLGTSAMTAGLMMLPGAVVGAITGPIAGRLYDLKGPSRLLTFSALMAAAGLLLFWLTTSRFTVVLMALIYAILRIGFNSGFGIAISDGSTRVPLRQKSDQNSMFSMMQQYAGSIGTSVMSAVISGYEIHHSTVVGTQLGSRLDFVLLFVLALAILIAVLRVKQLDANAK</sequence>
<feature type="transmembrane region" description="Helical" evidence="6">
    <location>
        <begin position="300"/>
        <end position="323"/>
    </location>
</feature>
<feature type="transmembrane region" description="Helical" evidence="6">
    <location>
        <begin position="273"/>
        <end position="294"/>
    </location>
</feature>
<protein>
    <submittedName>
        <fullName evidence="8">Transport protein</fullName>
    </submittedName>
</protein>
<feature type="transmembrane region" description="Helical" evidence="6">
    <location>
        <begin position="165"/>
        <end position="189"/>
    </location>
</feature>
<feature type="transmembrane region" description="Helical" evidence="6">
    <location>
        <begin position="12"/>
        <end position="33"/>
    </location>
</feature>
<dbReference type="AlphaFoldDB" id="A0A0R2BEB6"/>
<feature type="transmembrane region" description="Helical" evidence="6">
    <location>
        <begin position="106"/>
        <end position="124"/>
    </location>
</feature>
<dbReference type="Pfam" id="PF07690">
    <property type="entry name" value="MFS_1"/>
    <property type="match status" value="1"/>
</dbReference>
<dbReference type="Gene3D" id="1.20.1720.10">
    <property type="entry name" value="Multidrug resistance protein D"/>
    <property type="match status" value="1"/>
</dbReference>
<dbReference type="GO" id="GO:0005886">
    <property type="term" value="C:plasma membrane"/>
    <property type="evidence" value="ECO:0007669"/>
    <property type="project" value="UniProtKB-SubCell"/>
</dbReference>
<dbReference type="GO" id="GO:0022857">
    <property type="term" value="F:transmembrane transporter activity"/>
    <property type="evidence" value="ECO:0007669"/>
    <property type="project" value="InterPro"/>
</dbReference>
<dbReference type="InterPro" id="IPR011701">
    <property type="entry name" value="MFS"/>
</dbReference>
<comment type="subcellular location">
    <subcellularLocation>
        <location evidence="1">Cell membrane</location>
        <topology evidence="1">Multi-pass membrane protein</topology>
    </subcellularLocation>
</comment>
<dbReference type="PANTHER" id="PTHR42718">
    <property type="entry name" value="MAJOR FACILITATOR SUPERFAMILY MULTIDRUG TRANSPORTER MFSC"/>
    <property type="match status" value="1"/>
</dbReference>
<gene>
    <name evidence="8" type="ORF">FC82_GL003082</name>
</gene>
<evidence type="ECO:0000256" key="1">
    <source>
        <dbReference type="ARBA" id="ARBA00004651"/>
    </source>
</evidence>